<accession>A0ABS1VEZ6</accession>
<reference evidence="5 6" key="1">
    <citation type="submission" date="2021-01" db="EMBL/GenBank/DDBJ databases">
        <title>Actinoplanes sp. nov. LDG1-01 isolated from lichen.</title>
        <authorList>
            <person name="Saeng-In P."/>
            <person name="Phongsopitanun W."/>
            <person name="Kanchanasin P."/>
            <person name="Yuki M."/>
            <person name="Kudo T."/>
            <person name="Ohkuma M."/>
            <person name="Tanasupawat S."/>
        </authorList>
    </citation>
    <scope>NUCLEOTIDE SEQUENCE [LARGE SCALE GENOMIC DNA]</scope>
    <source>
        <strain evidence="5 6">LDG1-01</strain>
    </source>
</reference>
<name>A0ABS1VEZ6_9ACTN</name>
<dbReference type="CDD" id="cd03230">
    <property type="entry name" value="ABC_DR_subfamily_A"/>
    <property type="match status" value="1"/>
</dbReference>
<feature type="domain" description="ABC transporter" evidence="4">
    <location>
        <begin position="1"/>
        <end position="226"/>
    </location>
</feature>
<evidence type="ECO:0000256" key="1">
    <source>
        <dbReference type="ARBA" id="ARBA00022448"/>
    </source>
</evidence>
<gene>
    <name evidence="5" type="ORF">JKJ07_02980</name>
</gene>
<dbReference type="InterPro" id="IPR003439">
    <property type="entry name" value="ABC_transporter-like_ATP-bd"/>
</dbReference>
<dbReference type="InterPro" id="IPR027417">
    <property type="entry name" value="P-loop_NTPase"/>
</dbReference>
<evidence type="ECO:0000259" key="4">
    <source>
        <dbReference type="PROSITE" id="PS50893"/>
    </source>
</evidence>
<dbReference type="InterPro" id="IPR051782">
    <property type="entry name" value="ABC_Transporter_VariousFunc"/>
</dbReference>
<evidence type="ECO:0000256" key="2">
    <source>
        <dbReference type="ARBA" id="ARBA00022741"/>
    </source>
</evidence>
<organism evidence="5 6">
    <name type="scientific">Paractinoplanes lichenicola</name>
    <dbReference type="NCBI Taxonomy" id="2802976"/>
    <lineage>
        <taxon>Bacteria</taxon>
        <taxon>Bacillati</taxon>
        <taxon>Actinomycetota</taxon>
        <taxon>Actinomycetes</taxon>
        <taxon>Micromonosporales</taxon>
        <taxon>Micromonosporaceae</taxon>
        <taxon>Paractinoplanes</taxon>
    </lineage>
</organism>
<dbReference type="PANTHER" id="PTHR42939:SF1">
    <property type="entry name" value="ABC TRANSPORTER ATP-BINDING PROTEIN ALBC-RELATED"/>
    <property type="match status" value="1"/>
</dbReference>
<protein>
    <submittedName>
        <fullName evidence="5">ABC transporter ATP-binding protein</fullName>
    </submittedName>
</protein>
<proteinExistence type="predicted"/>
<dbReference type="EMBL" id="JAENHO010000001">
    <property type="protein sequence ID" value="MBL7253267.1"/>
    <property type="molecule type" value="Genomic_DNA"/>
</dbReference>
<comment type="caution">
    <text evidence="5">The sequence shown here is derived from an EMBL/GenBank/DDBJ whole genome shotgun (WGS) entry which is preliminary data.</text>
</comment>
<dbReference type="PROSITE" id="PS50893">
    <property type="entry name" value="ABC_TRANSPORTER_2"/>
    <property type="match status" value="1"/>
</dbReference>
<keyword evidence="6" id="KW-1185">Reference proteome</keyword>
<dbReference type="Pfam" id="PF00005">
    <property type="entry name" value="ABC_tran"/>
    <property type="match status" value="1"/>
</dbReference>
<dbReference type="InterPro" id="IPR003593">
    <property type="entry name" value="AAA+_ATPase"/>
</dbReference>
<sequence length="288" mass="30549">MRTPDEALAVEGVSHSYGLRDCSFTVRRGAVVALLGRNGAGKTTVLRAVAGLLRPYGGRVLIFGEPVERGLARIGYVGQQAALYPMLTVAQTLRLGARLNPRWDRAHAISLLGVGGLRATARVGSLSVGQRTRLALVLALGKRPDLLVLDEPLAGLDPVARTELIGALMADVADRGTTVLMSSHVVAEIEGVCDHVVVLGDGRVRLAAEIEPALDQHRVAAGPVRDLGVLDDHGVIELRRDGDEFTALVRAVAPLAGPVTWHRPTLDELLLAYLRAGVPQPIDEVTPA</sequence>
<evidence type="ECO:0000313" key="5">
    <source>
        <dbReference type="EMBL" id="MBL7253267.1"/>
    </source>
</evidence>
<dbReference type="GO" id="GO:0005524">
    <property type="term" value="F:ATP binding"/>
    <property type="evidence" value="ECO:0007669"/>
    <property type="project" value="UniProtKB-KW"/>
</dbReference>
<evidence type="ECO:0000313" key="6">
    <source>
        <dbReference type="Proteomes" id="UP000598996"/>
    </source>
</evidence>
<dbReference type="InterPro" id="IPR017871">
    <property type="entry name" value="ABC_transporter-like_CS"/>
</dbReference>
<dbReference type="Gene3D" id="3.40.50.300">
    <property type="entry name" value="P-loop containing nucleotide triphosphate hydrolases"/>
    <property type="match status" value="1"/>
</dbReference>
<keyword evidence="3 5" id="KW-0067">ATP-binding</keyword>
<dbReference type="Proteomes" id="UP000598996">
    <property type="component" value="Unassembled WGS sequence"/>
</dbReference>
<dbReference type="SUPFAM" id="SSF52540">
    <property type="entry name" value="P-loop containing nucleoside triphosphate hydrolases"/>
    <property type="match status" value="1"/>
</dbReference>
<keyword evidence="1" id="KW-0813">Transport</keyword>
<evidence type="ECO:0000256" key="3">
    <source>
        <dbReference type="ARBA" id="ARBA00022840"/>
    </source>
</evidence>
<dbReference type="SMART" id="SM00382">
    <property type="entry name" value="AAA"/>
    <property type="match status" value="1"/>
</dbReference>
<dbReference type="PROSITE" id="PS00211">
    <property type="entry name" value="ABC_TRANSPORTER_1"/>
    <property type="match status" value="1"/>
</dbReference>
<dbReference type="PANTHER" id="PTHR42939">
    <property type="entry name" value="ABC TRANSPORTER ATP-BINDING PROTEIN ALBC-RELATED"/>
    <property type="match status" value="1"/>
</dbReference>
<keyword evidence="2" id="KW-0547">Nucleotide-binding</keyword>
<dbReference type="RefSeq" id="WP_202989592.1">
    <property type="nucleotide sequence ID" value="NZ_JAENHO010000001.1"/>
</dbReference>